<comment type="caution">
    <text evidence="4">The sequence shown here is derived from an EMBL/GenBank/DDBJ whole genome shotgun (WGS) entry which is preliminary data.</text>
</comment>
<comment type="catalytic activity">
    <reaction evidence="1">
        <text>uridine(34) in tRNA + AH2 + O2 = 5-hydroxyuridine(34) in tRNA + A + H2O</text>
        <dbReference type="Rhea" id="RHEA:64224"/>
        <dbReference type="Rhea" id="RHEA-COMP:11727"/>
        <dbReference type="Rhea" id="RHEA-COMP:13381"/>
        <dbReference type="ChEBI" id="CHEBI:13193"/>
        <dbReference type="ChEBI" id="CHEBI:15377"/>
        <dbReference type="ChEBI" id="CHEBI:15379"/>
        <dbReference type="ChEBI" id="CHEBI:17499"/>
        <dbReference type="ChEBI" id="CHEBI:65315"/>
        <dbReference type="ChEBI" id="CHEBI:136877"/>
    </reaction>
</comment>
<dbReference type="NCBIfam" id="NF001136">
    <property type="entry name" value="PRK00142.1-4"/>
    <property type="match status" value="1"/>
</dbReference>
<protein>
    <recommendedName>
        <fullName evidence="1">tRNA uridine(34) hydroxylase</fullName>
        <ecNumber evidence="1">1.14.-.-</ecNumber>
    </recommendedName>
    <alternativeName>
        <fullName evidence="1">tRNA hydroxylation protein O</fullName>
    </alternativeName>
</protein>
<dbReference type="HAMAP" id="MF_00469">
    <property type="entry name" value="TrhO"/>
    <property type="match status" value="1"/>
</dbReference>
<evidence type="ECO:0000259" key="3">
    <source>
        <dbReference type="PROSITE" id="PS50206"/>
    </source>
</evidence>
<dbReference type="InterPro" id="IPR020936">
    <property type="entry name" value="TrhO"/>
</dbReference>
<comment type="similarity">
    <text evidence="1">Belongs to the TrhO family.</text>
</comment>
<dbReference type="EMBL" id="JAGSPA010000001">
    <property type="protein sequence ID" value="MBV7255961.1"/>
    <property type="molecule type" value="Genomic_DNA"/>
</dbReference>
<evidence type="ECO:0000313" key="4">
    <source>
        <dbReference type="EMBL" id="MBV7255961.1"/>
    </source>
</evidence>
<accession>A0ABS6SDH4</accession>
<sequence length="337" mass="36859">MIKVAALYCFAPFKTPEDLRQPLLDLCAGEGIRGTLLLAHEGINGTLAGPAAGIDRAVAHIRALPGCARASVKYSRASDMPFHRLKVRMKREIVTMGEPDIDPAQNAGTYVKPADWNALIADPATIVIDTRNDYEVGIGTFSGAIDPETESFREFPKWFRKERERLLAGDVTPKVAMFCTGGIRCEKATAFLKSEGVEDVYHLEGGILKYLEDVRAEESLWQGECFVFDERVSVTHGLAEGTHSLCRACRMPLSVADMESPLYEDGISCARCHDTRTDAQRAGYRERERQVKLAKARGDAHVGAVLPGSADISDGFAEDEMEWDGHSARQGNDGPGA</sequence>
<dbReference type="PROSITE" id="PS50206">
    <property type="entry name" value="RHODANESE_3"/>
    <property type="match status" value="1"/>
</dbReference>
<proteinExistence type="inferred from homology"/>
<name>A0ABS6SDH4_9SPHN</name>
<dbReference type="Pfam" id="PF00581">
    <property type="entry name" value="Rhodanese"/>
    <property type="match status" value="1"/>
</dbReference>
<dbReference type="Pfam" id="PF17773">
    <property type="entry name" value="UPF0176_N"/>
    <property type="match status" value="1"/>
</dbReference>
<dbReference type="EC" id="1.14.-.-" evidence="1"/>
<dbReference type="CDD" id="cd01518">
    <property type="entry name" value="RHOD_YceA"/>
    <property type="match status" value="1"/>
</dbReference>
<evidence type="ECO:0000256" key="2">
    <source>
        <dbReference type="SAM" id="MobiDB-lite"/>
    </source>
</evidence>
<dbReference type="RefSeq" id="WP_218444371.1">
    <property type="nucleotide sequence ID" value="NZ_JAGSPA010000001.1"/>
</dbReference>
<dbReference type="SMART" id="SM00450">
    <property type="entry name" value="RHOD"/>
    <property type="match status" value="1"/>
</dbReference>
<evidence type="ECO:0000313" key="5">
    <source>
        <dbReference type="Proteomes" id="UP000722336"/>
    </source>
</evidence>
<comment type="function">
    <text evidence="1">Catalyzes oxygen-dependent 5-hydroxyuridine (ho5U) modification at position 34 in tRNAs.</text>
</comment>
<feature type="region of interest" description="Disordered" evidence="2">
    <location>
        <begin position="317"/>
        <end position="337"/>
    </location>
</feature>
<evidence type="ECO:0000256" key="1">
    <source>
        <dbReference type="HAMAP-Rule" id="MF_00469"/>
    </source>
</evidence>
<organism evidence="4 5">
    <name type="scientific">Pacificimonas pallii</name>
    <dbReference type="NCBI Taxonomy" id="2827236"/>
    <lineage>
        <taxon>Bacteria</taxon>
        <taxon>Pseudomonadati</taxon>
        <taxon>Pseudomonadota</taxon>
        <taxon>Alphaproteobacteria</taxon>
        <taxon>Sphingomonadales</taxon>
        <taxon>Sphingosinicellaceae</taxon>
        <taxon>Pacificimonas</taxon>
    </lineage>
</organism>
<gene>
    <name evidence="1" type="primary">trhO</name>
    <name evidence="4" type="ORF">KCG44_04090</name>
</gene>
<keyword evidence="1" id="KW-0560">Oxidoreductase</keyword>
<keyword evidence="1" id="KW-0819">tRNA processing</keyword>
<dbReference type="InterPro" id="IPR040503">
    <property type="entry name" value="TRHO_N"/>
</dbReference>
<reference evidence="4 5" key="1">
    <citation type="submission" date="2021-04" db="EMBL/GenBank/DDBJ databases">
        <authorList>
            <person name="Pira H."/>
            <person name="Risdian C."/>
            <person name="Wink J."/>
        </authorList>
    </citation>
    <scope>NUCLEOTIDE SEQUENCE [LARGE SCALE GENOMIC DNA]</scope>
    <source>
        <strain evidence="4 5">WHA3</strain>
    </source>
</reference>
<dbReference type="InterPro" id="IPR001763">
    <property type="entry name" value="Rhodanese-like_dom"/>
</dbReference>
<dbReference type="PANTHER" id="PTHR43268:SF3">
    <property type="entry name" value="RHODANESE-LIKE DOMAIN-CONTAINING PROTEIN 7-RELATED"/>
    <property type="match status" value="1"/>
</dbReference>
<keyword evidence="5" id="KW-1185">Reference proteome</keyword>
<feature type="domain" description="Rhodanese" evidence="3">
    <location>
        <begin position="121"/>
        <end position="219"/>
    </location>
</feature>
<dbReference type="PANTHER" id="PTHR43268">
    <property type="entry name" value="THIOSULFATE SULFURTRANSFERASE/RHODANESE-LIKE DOMAIN-CONTAINING PROTEIN 2"/>
    <property type="match status" value="1"/>
</dbReference>
<dbReference type="Proteomes" id="UP000722336">
    <property type="component" value="Unassembled WGS sequence"/>
</dbReference>